<dbReference type="PIRSF" id="PIRSF003778">
    <property type="entry name" value="VAC_C8L"/>
    <property type="match status" value="1"/>
</dbReference>
<dbReference type="Pfam" id="PF07190">
    <property type="entry name" value="CrmD_SECRET"/>
    <property type="match status" value="1"/>
</dbReference>
<organismHost>
    <name type="scientific">Felis catus</name>
    <name type="common">Cat</name>
    <name type="synonym">Felis silvestris catus</name>
    <dbReference type="NCBI Taxonomy" id="9685"/>
</organismHost>
<organism evidence="2">
    <name type="scientific">Cowpox virus</name>
    <name type="common">CPV</name>
    <dbReference type="NCBI Taxonomy" id="10243"/>
    <lineage>
        <taxon>Viruses</taxon>
        <taxon>Varidnaviria</taxon>
        <taxon>Bamfordvirae</taxon>
        <taxon>Nucleocytoviricota</taxon>
        <taxon>Pokkesviricetes</taxon>
        <taxon>Chitovirales</taxon>
        <taxon>Poxviridae</taxon>
        <taxon>Chordopoxvirinae</taxon>
        <taxon>Orthopoxvirus</taxon>
        <taxon>Orthopoxvirus cowpox</taxon>
    </lineage>
</organism>
<organismHost>
    <name type="scientific">Apodemus sylvaticus</name>
    <name type="common">European woodmouse</name>
    <dbReference type="NCBI Taxonomy" id="10129"/>
</organismHost>
<feature type="domain" description="Poxvirus TNF receptor-II C-terminal" evidence="1">
    <location>
        <begin position="1"/>
        <end position="183"/>
    </location>
</feature>
<evidence type="ECO:0000313" key="2">
    <source>
        <dbReference type="EMBL" id="ARR30887.2"/>
    </source>
</evidence>
<organismHost>
    <name type="scientific">Homo sapiens</name>
    <name type="common">Human</name>
    <dbReference type="NCBI Taxonomy" id="9606"/>
</organismHost>
<proteinExistence type="predicted"/>
<gene>
    <name evidence="2" type="ORF">CPXV028</name>
</gene>
<accession>A0A1X9TAN5</accession>
<protein>
    <submittedName>
        <fullName evidence="2">CPXV028 protein</fullName>
    </submittedName>
</protein>
<sequence length="185" mass="21557">MTAIRFIACLCLISVFGNCRSVDPYYQPFDKLNITLDIYTYEDLVPYTVDNDLPNPNDDTTSFVKIYFKKFWITVMTKWCDPFIDTVSVYTSHDNLNIQFYSRDEYDTQSEDKICTIDVKARCDRLTKPEVTVQEEAYRYSLSSDLSCFDSIDLDIELIETNSTDTTVLKSYELMLPTRAKSIHN</sequence>
<organismHost>
    <name type="scientific">Bos taurus</name>
    <name type="common">Bovine</name>
    <dbReference type="NCBI Taxonomy" id="9913"/>
</organismHost>
<organismHost>
    <name type="scientific">Microtus agrestis</name>
    <name type="common">Short-tailed field vole</name>
    <dbReference type="NCBI Taxonomy" id="29092"/>
</organismHost>
<evidence type="ECO:0000259" key="1">
    <source>
        <dbReference type="Pfam" id="PF07190"/>
    </source>
</evidence>
<dbReference type="Proteomes" id="UP000324967">
    <property type="component" value="Segment"/>
</dbReference>
<organismHost>
    <name type="scientific">Loxodonta africana</name>
    <name type="common">African elephant</name>
    <dbReference type="NCBI Taxonomy" id="9785"/>
</organismHost>
<dbReference type="InterPro" id="IPR010806">
    <property type="entry name" value="Poxvirus_TNF-rcpt-II_C"/>
</dbReference>
<dbReference type="InterPro" id="IPR009176">
    <property type="entry name" value="Vaccinia_virus_B7/C8"/>
</dbReference>
<organismHost>
    <name type="scientific">Mus musculus</name>
    <name type="common">Mouse</name>
    <dbReference type="NCBI Taxonomy" id="10090"/>
</organismHost>
<dbReference type="EMBL" id="KY549150">
    <property type="protein sequence ID" value="ARR30887.2"/>
    <property type="molecule type" value="Genomic_DNA"/>
</dbReference>
<reference evidence="2" key="1">
    <citation type="journal article" date="2017" name="Viruses">
        <title>Cowpox virus: What's in a Name?</title>
        <authorList>
            <person name="Mauldin M.R."/>
            <person name="Antwerpen M."/>
            <person name="Emerson G.L."/>
            <person name="Li Y."/>
            <person name="Zoeller G."/>
            <person name="Carroll D.S."/>
            <person name="Meyer H."/>
        </authorList>
    </citation>
    <scope>NUCLEOTIDE SEQUENCE [LARGE SCALE GENOMIC DNA]</scope>
    <source>
        <strain evidence="2">CPXV_K4207</strain>
    </source>
</reference>
<organismHost>
    <name type="scientific">Myodes glareolus</name>
    <name type="common">Bank vole</name>
    <name type="synonym">Clethrionomys glareolus</name>
    <dbReference type="NCBI Taxonomy" id="447135"/>
</organismHost>
<name>A0A1X9TAN5_COWPX</name>